<evidence type="ECO:0000259" key="10">
    <source>
        <dbReference type="SMART" id="SM01166"/>
    </source>
</evidence>
<evidence type="ECO:0000313" key="11">
    <source>
        <dbReference type="EMBL" id="POY71807.1"/>
    </source>
</evidence>
<comment type="subcellular location">
    <subcellularLocation>
        <location evidence="1">Cytoplasm</location>
    </subcellularLocation>
</comment>
<dbReference type="InterPro" id="IPR015505">
    <property type="entry name" value="Coronin"/>
</dbReference>
<accession>A0A2S5B4V8</accession>
<comment type="caution">
    <text evidence="11">The sequence shown here is derived from an EMBL/GenBank/DDBJ whole genome shotgun (WGS) entry which is preliminary data.</text>
</comment>
<sequence>MPPRFFSSPFKNAAATPAKREGWWSEIPVAASAPSDSADAIKATADYWLALGAGSGSLVVLPYDHQGKQGSKAPTFQTGIRTITAFDADSFDQLIAVGGDGGQCTVLRAVSETEPPSPEEINVFALPASSTFDPANPTFYSPTSLLSVNLTTGKAVDTVAFHPLASSVFLASSQSTISVFDAASQGAEAAYTLSAPSASWSAQWSSDGRSITATGKDGKLRLWDVRSGNSAPVLETATHAGIKASRHLHLASSAGPQVFTTGFSRTRDREYSLQDFRSLGNGSVKTQRVDTGTGVLVPLLDESRNIVYLAGKGDMTLRWTEIGGPSGFTEGAAPLPVPIVSAALVPPNNLDLMKAEVNRLVVLAGGGNDAVLPVSINVPRRQYLDFHADLYPAVAARQAEQTSAEWMRGEDANGLAKHTPNPNSPWPTRQAKGASSTPANGQSSSPSPGPVGSSEPSTGTGAVASPAAALAPTATTRAPEQAPAGEPGPTSARSETQSEISSRSTAETTPPREQLAGLRLEATTATPEPAAKPAVSPAPSAAATSAAPATNTARFFSSKSSSPQHSAPAPTTRSDGLFNPKWSRNFLAGKTPLKPDYFDVHDVSSTMGNDVQLLQATPLYFFFPLGGPGGRLTFHALSRKGRLPVHPSCVAIGGTITQFETDPFNPGRVFVAGDDGAIRVFNLPNEAPDDGTTISEAAHTLSDGKMDRVVELRHHPTASDLLLSLSDDRGKPTGRLWNVETGELVRTFELPKGGISSASWSPDGSLLGLATKNKQLHVFDPRDPAATLRSSASHESIRPVRLAWAAERRLMTTGFNRAASRELMLHAVDDSTLSQIGKISLDISPAALFPFVDLDTRIALLYSRGDRSCLAFEIDLDPKAPQQAFTKLPSFEHRSLQVGFAFLPKAMNDVKAVEIVRALRLTQKEVEVVSFSVPRAKVRPLQYGCLENLPEQSHFSPQVDFFQNDIFIPTRDVGKPTLTAADWLAGKNAAPSLLDLRPSGMKLLSDAPAPARTVNTRSKIKQDGMTDSQREKAHLDDLFDSAKAGAASDEEEVEPVRSKHAIVDDDDW</sequence>
<dbReference type="SMART" id="SM01166">
    <property type="entry name" value="DUF1899"/>
    <property type="match status" value="1"/>
</dbReference>
<name>A0A2S5B4V8_9BASI</name>
<evidence type="ECO:0000256" key="3">
    <source>
        <dbReference type="ARBA" id="ARBA00022490"/>
    </source>
</evidence>
<evidence type="ECO:0000256" key="5">
    <source>
        <dbReference type="ARBA" id="ARBA00022737"/>
    </source>
</evidence>
<feature type="region of interest" description="Disordered" evidence="9">
    <location>
        <begin position="412"/>
        <end position="514"/>
    </location>
</feature>
<dbReference type="Gene3D" id="2.130.10.10">
    <property type="entry name" value="YVTN repeat-like/Quinoprotein amine dehydrogenase"/>
    <property type="match status" value="2"/>
</dbReference>
<feature type="compositionally biased region" description="Basic and acidic residues" evidence="9">
    <location>
        <begin position="1054"/>
        <end position="1068"/>
    </location>
</feature>
<feature type="domain" description="DUF1899" evidence="10">
    <location>
        <begin position="4"/>
        <end position="67"/>
    </location>
</feature>
<evidence type="ECO:0000256" key="2">
    <source>
        <dbReference type="ARBA" id="ARBA00009482"/>
    </source>
</evidence>
<dbReference type="Pfam" id="PF08953">
    <property type="entry name" value="DUF1899"/>
    <property type="match status" value="1"/>
</dbReference>
<dbReference type="SUPFAM" id="SSF50978">
    <property type="entry name" value="WD40 repeat-like"/>
    <property type="match status" value="1"/>
</dbReference>
<dbReference type="EMBL" id="PJQD01000072">
    <property type="protein sequence ID" value="POY71807.1"/>
    <property type="molecule type" value="Genomic_DNA"/>
</dbReference>
<keyword evidence="4 7" id="KW-0853">WD repeat</keyword>
<keyword evidence="3" id="KW-0963">Cytoplasm</keyword>
<feature type="region of interest" description="Disordered" evidence="9">
    <location>
        <begin position="526"/>
        <end position="579"/>
    </location>
</feature>
<feature type="compositionally biased region" description="Polar residues" evidence="9">
    <location>
        <begin position="433"/>
        <end position="442"/>
    </location>
</feature>
<dbReference type="PROSITE" id="PS50082">
    <property type="entry name" value="WD_REPEATS_2"/>
    <property type="match status" value="1"/>
</dbReference>
<dbReference type="STRING" id="741276.A0A2S5B4V8"/>
<dbReference type="GO" id="GO:0003779">
    <property type="term" value="F:actin binding"/>
    <property type="evidence" value="ECO:0007669"/>
    <property type="project" value="UniProtKB-KW"/>
</dbReference>
<feature type="compositionally biased region" description="Polar residues" evidence="9">
    <location>
        <begin position="491"/>
        <end position="508"/>
    </location>
</feature>
<feature type="compositionally biased region" description="Low complexity" evidence="9">
    <location>
        <begin position="526"/>
        <end position="570"/>
    </location>
</feature>
<dbReference type="GO" id="GO:0005737">
    <property type="term" value="C:cytoplasm"/>
    <property type="evidence" value="ECO:0007669"/>
    <property type="project" value="UniProtKB-SubCell"/>
</dbReference>
<feature type="compositionally biased region" description="Low complexity" evidence="9">
    <location>
        <begin position="443"/>
        <end position="489"/>
    </location>
</feature>
<gene>
    <name evidence="11" type="ORF">BMF94_5168</name>
</gene>
<keyword evidence="6" id="KW-0009">Actin-binding</keyword>
<evidence type="ECO:0000256" key="1">
    <source>
        <dbReference type="ARBA" id="ARBA00004496"/>
    </source>
</evidence>
<dbReference type="Pfam" id="PF16300">
    <property type="entry name" value="WD40_4"/>
    <property type="match status" value="2"/>
</dbReference>
<dbReference type="Proteomes" id="UP000237144">
    <property type="component" value="Unassembled WGS sequence"/>
</dbReference>
<keyword evidence="12" id="KW-1185">Reference proteome</keyword>
<dbReference type="SUPFAM" id="SSF69322">
    <property type="entry name" value="Tricorn protease domain 2"/>
    <property type="match status" value="1"/>
</dbReference>
<comment type="similarity">
    <text evidence="2 8">Belongs to the WD repeat coronin family.</text>
</comment>
<dbReference type="InterPro" id="IPR015943">
    <property type="entry name" value="WD40/YVTN_repeat-like_dom_sf"/>
</dbReference>
<evidence type="ECO:0000313" key="12">
    <source>
        <dbReference type="Proteomes" id="UP000237144"/>
    </source>
</evidence>
<dbReference type="InterPro" id="IPR036322">
    <property type="entry name" value="WD40_repeat_dom_sf"/>
</dbReference>
<evidence type="ECO:0000256" key="7">
    <source>
        <dbReference type="PROSITE-ProRule" id="PRU00221"/>
    </source>
</evidence>
<dbReference type="InterPro" id="IPR001680">
    <property type="entry name" value="WD40_rpt"/>
</dbReference>
<evidence type="ECO:0000256" key="9">
    <source>
        <dbReference type="SAM" id="MobiDB-lite"/>
    </source>
</evidence>
<dbReference type="PANTHER" id="PTHR10856:SF20">
    <property type="entry name" value="CORONIN-7"/>
    <property type="match status" value="1"/>
</dbReference>
<feature type="region of interest" description="Disordered" evidence="9">
    <location>
        <begin position="1005"/>
        <end position="1068"/>
    </location>
</feature>
<keyword evidence="5 8" id="KW-0677">Repeat</keyword>
<proteinExistence type="inferred from homology"/>
<organism evidence="11 12">
    <name type="scientific">Rhodotorula taiwanensis</name>
    <dbReference type="NCBI Taxonomy" id="741276"/>
    <lineage>
        <taxon>Eukaryota</taxon>
        <taxon>Fungi</taxon>
        <taxon>Dikarya</taxon>
        <taxon>Basidiomycota</taxon>
        <taxon>Pucciniomycotina</taxon>
        <taxon>Microbotryomycetes</taxon>
        <taxon>Sporidiobolales</taxon>
        <taxon>Sporidiobolaceae</taxon>
        <taxon>Rhodotorula</taxon>
    </lineage>
</organism>
<feature type="repeat" description="WD" evidence="7">
    <location>
        <begin position="201"/>
        <end position="233"/>
    </location>
</feature>
<dbReference type="SMART" id="SM01167">
    <property type="entry name" value="DUF1900"/>
    <property type="match status" value="2"/>
</dbReference>
<reference evidence="11 12" key="1">
    <citation type="journal article" date="2018" name="Front. Microbiol.">
        <title>Prospects for Fungal Bioremediation of Acidic Radioactive Waste Sites: Characterization and Genome Sequence of Rhodotorula taiwanensis MD1149.</title>
        <authorList>
            <person name="Tkavc R."/>
            <person name="Matrosova V.Y."/>
            <person name="Grichenko O.E."/>
            <person name="Gostincar C."/>
            <person name="Volpe R.P."/>
            <person name="Klimenkova P."/>
            <person name="Gaidamakova E.K."/>
            <person name="Zhou C.E."/>
            <person name="Stewart B.J."/>
            <person name="Lyman M.G."/>
            <person name="Malfatti S.A."/>
            <person name="Rubinfeld B."/>
            <person name="Courtot M."/>
            <person name="Singh J."/>
            <person name="Dalgard C.L."/>
            <person name="Hamilton T."/>
            <person name="Frey K.G."/>
            <person name="Gunde-Cimerman N."/>
            <person name="Dugan L."/>
            <person name="Daly M.J."/>
        </authorList>
    </citation>
    <scope>NUCLEOTIDE SEQUENCE [LARGE SCALE GENOMIC DNA]</scope>
    <source>
        <strain evidence="11 12">MD1149</strain>
    </source>
</reference>
<evidence type="ECO:0000256" key="4">
    <source>
        <dbReference type="ARBA" id="ARBA00022574"/>
    </source>
</evidence>
<protein>
    <recommendedName>
        <fullName evidence="8">Coronin</fullName>
    </recommendedName>
</protein>
<dbReference type="PANTHER" id="PTHR10856">
    <property type="entry name" value="CORONIN"/>
    <property type="match status" value="1"/>
</dbReference>
<dbReference type="OrthoDB" id="347435at2759"/>
<evidence type="ECO:0000256" key="8">
    <source>
        <dbReference type="RuleBase" id="RU280818"/>
    </source>
</evidence>
<dbReference type="Pfam" id="PF00400">
    <property type="entry name" value="WD40"/>
    <property type="match status" value="2"/>
</dbReference>
<dbReference type="SMART" id="SM00320">
    <property type="entry name" value="WD40"/>
    <property type="match status" value="5"/>
</dbReference>
<dbReference type="InterPro" id="IPR015048">
    <property type="entry name" value="DUF1899"/>
</dbReference>
<dbReference type="InterPro" id="IPR019775">
    <property type="entry name" value="WD40_repeat_CS"/>
</dbReference>
<evidence type="ECO:0000256" key="6">
    <source>
        <dbReference type="ARBA" id="ARBA00023203"/>
    </source>
</evidence>
<dbReference type="AlphaFoldDB" id="A0A2S5B4V8"/>
<dbReference type="PROSITE" id="PS00678">
    <property type="entry name" value="WD_REPEATS_1"/>
    <property type="match status" value="1"/>
</dbReference>
<feature type="compositionally biased region" description="Basic and acidic residues" evidence="9">
    <location>
        <begin position="1020"/>
        <end position="1037"/>
    </location>
</feature>